<keyword evidence="4" id="KW-1185">Reference proteome</keyword>
<evidence type="ECO:0000256" key="1">
    <source>
        <dbReference type="SAM" id="SignalP"/>
    </source>
</evidence>
<gene>
    <name evidence="3" type="ORF">CRE_03919</name>
</gene>
<evidence type="ECO:0000313" key="3">
    <source>
        <dbReference type="EMBL" id="EFO84689.1"/>
    </source>
</evidence>
<dbReference type="RefSeq" id="XP_003111189.2">
    <property type="nucleotide sequence ID" value="XM_003111141.2"/>
</dbReference>
<dbReference type="KEGG" id="crq:GCK72_001162"/>
<dbReference type="Proteomes" id="UP000008281">
    <property type="component" value="Unassembled WGS sequence"/>
</dbReference>
<evidence type="ECO:0000259" key="2">
    <source>
        <dbReference type="Pfam" id="PF26530"/>
    </source>
</evidence>
<dbReference type="AlphaFoldDB" id="E3LXU3"/>
<feature type="chain" id="PRO_5003173779" description="NTF2-like domain-containing protein" evidence="1">
    <location>
        <begin position="19"/>
        <end position="227"/>
    </location>
</feature>
<dbReference type="InterPro" id="IPR058721">
    <property type="entry name" value="NTF2_3"/>
</dbReference>
<name>E3LXU3_CAERE</name>
<proteinExistence type="predicted"/>
<keyword evidence="1" id="KW-0732">Signal</keyword>
<dbReference type="CTD" id="9801710"/>
<protein>
    <recommendedName>
        <fullName evidence="2">NTF2-like domain-containing protein</fullName>
    </recommendedName>
</protein>
<dbReference type="InParanoid" id="E3LXU3"/>
<reference evidence="3" key="1">
    <citation type="submission" date="2007-07" db="EMBL/GenBank/DDBJ databases">
        <title>PCAP assembly of the Caenorhabditis remanei genome.</title>
        <authorList>
            <consortium name="The Caenorhabditis remanei Sequencing Consortium"/>
            <person name="Wilson R.K."/>
        </authorList>
    </citation>
    <scope>NUCLEOTIDE SEQUENCE [LARGE SCALE GENOMIC DNA]</scope>
    <source>
        <strain evidence="3">PB4641</strain>
    </source>
</reference>
<accession>E3LXU3</accession>
<dbReference type="Pfam" id="PF26530">
    <property type="entry name" value="NTF2_3"/>
    <property type="match status" value="1"/>
</dbReference>
<sequence length="227" mass="25986">MRLVLFIFLIFFVSNGIGQTLPTTAHQSPVTSTAIPVSESVLFCYSLSSITLSNPTNVYSPTYMSPFTTPPPTTFSTRTRTVPTTNKVTTTRRRTTTTLRKSTRHPSCSHRSFGSNDGSREIVQQFSDSVAKALRSGNKRYHLSKLYSDKYFMKQCWKTYTKKDFVDYRVRQSQRFETLGVRYLSSNIIEFISSSGWEVRYVEKLKKVNGKWINIGGFDCNCPSRRD</sequence>
<dbReference type="EMBL" id="DS268418">
    <property type="protein sequence ID" value="EFO84689.1"/>
    <property type="molecule type" value="Genomic_DNA"/>
</dbReference>
<dbReference type="GeneID" id="9801710"/>
<organism evidence="4">
    <name type="scientific">Caenorhabditis remanei</name>
    <name type="common">Caenorhabditis vulgaris</name>
    <dbReference type="NCBI Taxonomy" id="31234"/>
    <lineage>
        <taxon>Eukaryota</taxon>
        <taxon>Metazoa</taxon>
        <taxon>Ecdysozoa</taxon>
        <taxon>Nematoda</taxon>
        <taxon>Chromadorea</taxon>
        <taxon>Rhabditida</taxon>
        <taxon>Rhabditina</taxon>
        <taxon>Rhabditomorpha</taxon>
        <taxon>Rhabditoidea</taxon>
        <taxon>Rhabditidae</taxon>
        <taxon>Peloderinae</taxon>
        <taxon>Caenorhabditis</taxon>
    </lineage>
</organism>
<evidence type="ECO:0000313" key="4">
    <source>
        <dbReference type="Proteomes" id="UP000008281"/>
    </source>
</evidence>
<feature type="signal peptide" evidence="1">
    <location>
        <begin position="1"/>
        <end position="18"/>
    </location>
</feature>
<dbReference type="HOGENOM" id="CLU_1220690_0_0_1"/>
<feature type="domain" description="NTF2-like" evidence="2">
    <location>
        <begin position="121"/>
        <end position="192"/>
    </location>
</feature>